<keyword evidence="3 6" id="KW-0238">DNA-binding</keyword>
<organism evidence="5">
    <name type="scientific">Desulfitobacterium hafniense</name>
    <name type="common">Desulfitobacterium frappieri</name>
    <dbReference type="NCBI Taxonomy" id="49338"/>
    <lineage>
        <taxon>Bacteria</taxon>
        <taxon>Bacillati</taxon>
        <taxon>Bacillota</taxon>
        <taxon>Clostridia</taxon>
        <taxon>Eubacteriales</taxon>
        <taxon>Desulfitobacteriaceae</taxon>
        <taxon>Desulfitobacterium</taxon>
    </lineage>
</organism>
<dbReference type="GO" id="GO:0006270">
    <property type="term" value="P:DNA replication initiation"/>
    <property type="evidence" value="ECO:0007669"/>
    <property type="project" value="UniProtKB-ARBA"/>
</dbReference>
<dbReference type="EMBL" id="LK996017">
    <property type="protein sequence ID" value="CDX00174.1"/>
    <property type="molecule type" value="Genomic_DNA"/>
</dbReference>
<dbReference type="PANTHER" id="PTHR33175:SF3">
    <property type="entry name" value="DNA-BINDING PROTEIN HU-BETA"/>
    <property type="match status" value="1"/>
</dbReference>
<dbReference type="RefSeq" id="WP_005814866.1">
    <property type="nucleotide sequence ID" value="NZ_CABKQQ010000054.1"/>
</dbReference>
<dbReference type="OMA" id="AFSAGKM"/>
<dbReference type="Pfam" id="PF00216">
    <property type="entry name" value="Bac_DNA_binding"/>
    <property type="match status" value="1"/>
</dbReference>
<accession>A0A098AUM7</accession>
<dbReference type="Gene3D" id="4.10.520.10">
    <property type="entry name" value="IHF-like DNA-binding proteins"/>
    <property type="match status" value="1"/>
</dbReference>
<evidence type="ECO:0000256" key="1">
    <source>
        <dbReference type="ARBA" id="ARBA00010529"/>
    </source>
</evidence>
<evidence type="ECO:0000256" key="4">
    <source>
        <dbReference type="RuleBase" id="RU003939"/>
    </source>
</evidence>
<dbReference type="SMART" id="SM00411">
    <property type="entry name" value="BHL"/>
    <property type="match status" value="1"/>
</dbReference>
<dbReference type="GO" id="GO:0010467">
    <property type="term" value="P:gene expression"/>
    <property type="evidence" value="ECO:0007669"/>
    <property type="project" value="UniProtKB-ARBA"/>
</dbReference>
<keyword evidence="2" id="KW-0226">DNA condensation</keyword>
<dbReference type="GO" id="GO:0005829">
    <property type="term" value="C:cytosol"/>
    <property type="evidence" value="ECO:0007669"/>
    <property type="project" value="TreeGrafter"/>
</dbReference>
<proteinExistence type="inferred from homology"/>
<dbReference type="EMBL" id="LOCK01000002">
    <property type="protein sequence ID" value="KTE93355.1"/>
    <property type="molecule type" value="Genomic_DNA"/>
</dbReference>
<dbReference type="GO" id="GO:0003677">
    <property type="term" value="F:DNA binding"/>
    <property type="evidence" value="ECO:0007669"/>
    <property type="project" value="UniProtKB-KW"/>
</dbReference>
<dbReference type="PRINTS" id="PR01727">
    <property type="entry name" value="DNABINDINGHU"/>
</dbReference>
<gene>
    <name evidence="6" type="ORF">AT727_15195</name>
    <name evidence="5" type="ORF">DPCES_0287</name>
</gene>
<dbReference type="GO" id="GO:0042802">
    <property type="term" value="F:identical protein binding"/>
    <property type="evidence" value="ECO:0007669"/>
    <property type="project" value="UniProtKB-ARBA"/>
</dbReference>
<dbReference type="SUPFAM" id="SSF47729">
    <property type="entry name" value="IHF-like DNA-binding proteins"/>
    <property type="match status" value="1"/>
</dbReference>
<dbReference type="PANTHER" id="PTHR33175">
    <property type="entry name" value="DNA-BINDING PROTEIN HU"/>
    <property type="match status" value="1"/>
</dbReference>
<dbReference type="PATRIC" id="fig|49338.4.peg.306"/>
<dbReference type="GO" id="GO:0030527">
    <property type="term" value="F:structural constituent of chromatin"/>
    <property type="evidence" value="ECO:0007669"/>
    <property type="project" value="InterPro"/>
</dbReference>
<dbReference type="InterPro" id="IPR000119">
    <property type="entry name" value="Hist_DNA-bd"/>
</dbReference>
<dbReference type="SMR" id="A0A098AUM7"/>
<evidence type="ECO:0000313" key="7">
    <source>
        <dbReference type="Proteomes" id="UP000054623"/>
    </source>
</evidence>
<dbReference type="OrthoDB" id="9799835at2"/>
<dbReference type="AlphaFoldDB" id="A0A098AUM7"/>
<dbReference type="PROSITE" id="PS00045">
    <property type="entry name" value="HISTONE_LIKE"/>
    <property type="match status" value="1"/>
</dbReference>
<dbReference type="GO" id="GO:1990178">
    <property type="term" value="C:HU-DNA complex"/>
    <property type="evidence" value="ECO:0007669"/>
    <property type="project" value="UniProtKB-ARBA"/>
</dbReference>
<dbReference type="FunFam" id="4.10.520.10:FF:000001">
    <property type="entry name" value="DNA-binding protein HU"/>
    <property type="match status" value="1"/>
</dbReference>
<evidence type="ECO:0000313" key="6">
    <source>
        <dbReference type="EMBL" id="KTE93355.1"/>
    </source>
</evidence>
<evidence type="ECO:0000256" key="2">
    <source>
        <dbReference type="ARBA" id="ARBA00023067"/>
    </source>
</evidence>
<dbReference type="CDD" id="cd13831">
    <property type="entry name" value="HU"/>
    <property type="match status" value="1"/>
</dbReference>
<comment type="similarity">
    <text evidence="1 4">Belongs to the bacterial histone-like protein family.</text>
</comment>
<reference evidence="6 7" key="2">
    <citation type="submission" date="2015-12" db="EMBL/GenBank/DDBJ databases">
        <title>Draft Genome Sequence of Desulfitobacterium hafniense Strain DH, a Sulfate-reducing Bacterium Isolated from Paddy Soils.</title>
        <authorList>
            <person name="Bao P."/>
            <person name="Zhang X."/>
            <person name="Li G."/>
        </authorList>
    </citation>
    <scope>NUCLEOTIDE SEQUENCE [LARGE SCALE GENOMIC DNA]</scope>
    <source>
        <strain evidence="6 7">DH</strain>
    </source>
</reference>
<sequence length="91" mass="9696">MNKADLVAAVAEKAEVSKKDAEKAVNAVFASIEEALAKNEKVQLVGFGTFEVKDRAERTGRNPQTKEAIVIPASKVPGFKAGKALKDAVQQ</sequence>
<protein>
    <submittedName>
        <fullName evidence="6">DNA-binding protein</fullName>
    </submittedName>
    <submittedName>
        <fullName evidence="5">Prokaryotic integration host factor signature</fullName>
    </submittedName>
</protein>
<dbReference type="GO" id="GO:1990103">
    <property type="term" value="C:DnaA-HU complex"/>
    <property type="evidence" value="ECO:0007669"/>
    <property type="project" value="UniProtKB-ARBA"/>
</dbReference>
<reference evidence="5" key="1">
    <citation type="submission" date="2014-07" db="EMBL/GenBank/DDBJ databases">
        <authorList>
            <person name="Hornung V.Bastian."/>
        </authorList>
    </citation>
    <scope>NUCLEOTIDE SEQUENCE</scope>
    <source>
        <strain evidence="5">PCE-S</strain>
    </source>
</reference>
<dbReference type="Proteomes" id="UP000054623">
    <property type="component" value="Unassembled WGS sequence"/>
</dbReference>
<evidence type="ECO:0000313" key="5">
    <source>
        <dbReference type="EMBL" id="CDX00174.1"/>
    </source>
</evidence>
<evidence type="ECO:0000256" key="3">
    <source>
        <dbReference type="ARBA" id="ARBA00023125"/>
    </source>
</evidence>
<dbReference type="InterPro" id="IPR010992">
    <property type="entry name" value="IHF-like_DNA-bd_dom_sf"/>
</dbReference>
<dbReference type="GO" id="GO:0030261">
    <property type="term" value="P:chromosome condensation"/>
    <property type="evidence" value="ECO:0007669"/>
    <property type="project" value="UniProtKB-KW"/>
</dbReference>
<dbReference type="InterPro" id="IPR020816">
    <property type="entry name" value="Histone-like_DNA-bd_CS"/>
</dbReference>
<name>A0A098AUM7_DESHA</name>